<comment type="cofactor">
    <cofactor evidence="1">
        <name>Zn(2+)</name>
        <dbReference type="ChEBI" id="CHEBI:29105"/>
    </cofactor>
</comment>
<evidence type="ECO:0000259" key="14">
    <source>
        <dbReference type="Pfam" id="PF02163"/>
    </source>
</evidence>
<comment type="caution">
    <text evidence="15">The sequence shown here is derived from an EMBL/GenBank/DDBJ whole genome shotgun (WGS) entry which is preliminary data.</text>
</comment>
<dbReference type="InterPro" id="IPR008915">
    <property type="entry name" value="Peptidase_M50"/>
</dbReference>
<dbReference type="STRING" id="1802436.A2370_01130"/>
<keyword evidence="8" id="KW-0378">Hydrolase</keyword>
<keyword evidence="5" id="KW-0645">Protease</keyword>
<dbReference type="Proteomes" id="UP000176222">
    <property type="component" value="Unassembled WGS sequence"/>
</dbReference>
<name>A0A1G2QCZ6_9BACT</name>
<dbReference type="GO" id="GO:0005886">
    <property type="term" value="C:plasma membrane"/>
    <property type="evidence" value="ECO:0007669"/>
    <property type="project" value="UniProtKB-SubCell"/>
</dbReference>
<dbReference type="EMBL" id="MHTH01000019">
    <property type="protein sequence ID" value="OHA57979.1"/>
    <property type="molecule type" value="Genomic_DNA"/>
</dbReference>
<keyword evidence="7" id="KW-0479">Metal-binding</keyword>
<keyword evidence="12 13" id="KW-0472">Membrane</keyword>
<evidence type="ECO:0000256" key="12">
    <source>
        <dbReference type="ARBA" id="ARBA00023136"/>
    </source>
</evidence>
<comment type="subcellular location">
    <subcellularLocation>
        <location evidence="2">Cell membrane</location>
        <topology evidence="2">Multi-pass membrane protein</topology>
    </subcellularLocation>
</comment>
<evidence type="ECO:0000256" key="5">
    <source>
        <dbReference type="ARBA" id="ARBA00022670"/>
    </source>
</evidence>
<dbReference type="AlphaFoldDB" id="A0A1G2QCZ6"/>
<proteinExistence type="inferred from homology"/>
<feature type="transmembrane region" description="Helical" evidence="13">
    <location>
        <begin position="123"/>
        <end position="144"/>
    </location>
</feature>
<evidence type="ECO:0000256" key="6">
    <source>
        <dbReference type="ARBA" id="ARBA00022692"/>
    </source>
</evidence>
<gene>
    <name evidence="15" type="ORF">A2370_01130</name>
</gene>
<feature type="transmembrane region" description="Helical" evidence="13">
    <location>
        <begin position="92"/>
        <end position="111"/>
    </location>
</feature>
<evidence type="ECO:0000313" key="15">
    <source>
        <dbReference type="EMBL" id="OHA57979.1"/>
    </source>
</evidence>
<accession>A0A1G2QCZ6</accession>
<sequence length="204" mass="21883">MEITIIFSIAILVISVVLHEVAHGFTAYLLGDPTAKLAGRLTLNPVKHLDIFGSLVVPFLLSLFPGGFIVGWAKPVPYNPHMLQGGKYGPAMVAMAGPAMNFLLAIVFAFLARSSTLLELGGISMVSLCGSIVLINIALGIFNLTPVAPFDGSKILFAFLPRSLKGVQNFLEQNQLWLVLIVILIMSSMIDSVTVMVSRFLLGA</sequence>
<evidence type="ECO:0000256" key="8">
    <source>
        <dbReference type="ARBA" id="ARBA00022801"/>
    </source>
</evidence>
<evidence type="ECO:0000256" key="10">
    <source>
        <dbReference type="ARBA" id="ARBA00022989"/>
    </source>
</evidence>
<dbReference type="InterPro" id="IPR052348">
    <property type="entry name" value="Metallopeptidase_M50B"/>
</dbReference>
<dbReference type="PANTHER" id="PTHR35864">
    <property type="entry name" value="ZINC METALLOPROTEASE MJ0611-RELATED"/>
    <property type="match status" value="1"/>
</dbReference>
<keyword evidence="11" id="KW-0482">Metalloprotease</keyword>
<feature type="domain" description="Peptidase M50" evidence="14">
    <location>
        <begin position="124"/>
        <end position="183"/>
    </location>
</feature>
<protein>
    <recommendedName>
        <fullName evidence="14">Peptidase M50 domain-containing protein</fullName>
    </recommendedName>
</protein>
<evidence type="ECO:0000256" key="9">
    <source>
        <dbReference type="ARBA" id="ARBA00022833"/>
    </source>
</evidence>
<evidence type="ECO:0000313" key="16">
    <source>
        <dbReference type="Proteomes" id="UP000176222"/>
    </source>
</evidence>
<dbReference type="GO" id="GO:0008237">
    <property type="term" value="F:metallopeptidase activity"/>
    <property type="evidence" value="ECO:0007669"/>
    <property type="project" value="UniProtKB-KW"/>
</dbReference>
<dbReference type="PANTHER" id="PTHR35864:SF1">
    <property type="entry name" value="ZINC METALLOPROTEASE YWHC-RELATED"/>
    <property type="match status" value="1"/>
</dbReference>
<comment type="similarity">
    <text evidence="3">Belongs to the peptidase M50B family.</text>
</comment>
<feature type="transmembrane region" description="Helical" evidence="13">
    <location>
        <begin position="176"/>
        <end position="202"/>
    </location>
</feature>
<feature type="transmembrane region" description="Helical" evidence="13">
    <location>
        <begin position="51"/>
        <end position="72"/>
    </location>
</feature>
<evidence type="ECO:0000256" key="2">
    <source>
        <dbReference type="ARBA" id="ARBA00004651"/>
    </source>
</evidence>
<dbReference type="GO" id="GO:0006508">
    <property type="term" value="P:proteolysis"/>
    <property type="evidence" value="ECO:0007669"/>
    <property type="project" value="UniProtKB-KW"/>
</dbReference>
<dbReference type="GO" id="GO:0046872">
    <property type="term" value="F:metal ion binding"/>
    <property type="evidence" value="ECO:0007669"/>
    <property type="project" value="UniProtKB-KW"/>
</dbReference>
<feature type="transmembrane region" description="Helical" evidence="13">
    <location>
        <begin position="6"/>
        <end position="30"/>
    </location>
</feature>
<dbReference type="InterPro" id="IPR044537">
    <property type="entry name" value="Rip2-like"/>
</dbReference>
<dbReference type="CDD" id="cd06158">
    <property type="entry name" value="S2P-M50_like_1"/>
    <property type="match status" value="1"/>
</dbReference>
<evidence type="ECO:0000256" key="7">
    <source>
        <dbReference type="ARBA" id="ARBA00022723"/>
    </source>
</evidence>
<keyword evidence="6 13" id="KW-0812">Transmembrane</keyword>
<dbReference type="Pfam" id="PF02163">
    <property type="entry name" value="Peptidase_M50"/>
    <property type="match status" value="2"/>
</dbReference>
<keyword evidence="4" id="KW-1003">Cell membrane</keyword>
<evidence type="ECO:0000256" key="4">
    <source>
        <dbReference type="ARBA" id="ARBA00022475"/>
    </source>
</evidence>
<keyword evidence="10 13" id="KW-1133">Transmembrane helix</keyword>
<keyword evidence="9" id="KW-0862">Zinc</keyword>
<evidence type="ECO:0000256" key="1">
    <source>
        <dbReference type="ARBA" id="ARBA00001947"/>
    </source>
</evidence>
<reference evidence="15 16" key="1">
    <citation type="journal article" date="2016" name="Nat. Commun.">
        <title>Thousands of microbial genomes shed light on interconnected biogeochemical processes in an aquifer system.</title>
        <authorList>
            <person name="Anantharaman K."/>
            <person name="Brown C.T."/>
            <person name="Hug L.A."/>
            <person name="Sharon I."/>
            <person name="Castelle C.J."/>
            <person name="Probst A.J."/>
            <person name="Thomas B.C."/>
            <person name="Singh A."/>
            <person name="Wilkins M.J."/>
            <person name="Karaoz U."/>
            <person name="Brodie E.L."/>
            <person name="Williams K.H."/>
            <person name="Hubbard S.S."/>
            <person name="Banfield J.F."/>
        </authorList>
    </citation>
    <scope>NUCLEOTIDE SEQUENCE [LARGE SCALE GENOMIC DNA]</scope>
</reference>
<evidence type="ECO:0000256" key="13">
    <source>
        <dbReference type="SAM" id="Phobius"/>
    </source>
</evidence>
<organism evidence="15 16">
    <name type="scientific">Candidatus Vogelbacteria bacterium RIFOXYB1_FULL_42_16</name>
    <dbReference type="NCBI Taxonomy" id="1802436"/>
    <lineage>
        <taxon>Bacteria</taxon>
        <taxon>Candidatus Vogeliibacteriota</taxon>
    </lineage>
</organism>
<evidence type="ECO:0000256" key="3">
    <source>
        <dbReference type="ARBA" id="ARBA00007931"/>
    </source>
</evidence>
<evidence type="ECO:0000256" key="11">
    <source>
        <dbReference type="ARBA" id="ARBA00023049"/>
    </source>
</evidence>
<feature type="domain" description="Peptidase M50" evidence="14">
    <location>
        <begin position="9"/>
        <end position="112"/>
    </location>
</feature>